<dbReference type="Gene3D" id="3.40.630.30">
    <property type="match status" value="1"/>
</dbReference>
<protein>
    <recommendedName>
        <fullName evidence="3">N-acetyltransferase domain-containing protein</fullName>
    </recommendedName>
</protein>
<evidence type="ECO:0000256" key="1">
    <source>
        <dbReference type="ARBA" id="ARBA00022679"/>
    </source>
</evidence>
<dbReference type="Proteomes" id="UP000093482">
    <property type="component" value="Unassembled WGS sequence"/>
</dbReference>
<feature type="domain" description="N-acetyltransferase" evidence="3">
    <location>
        <begin position="1"/>
        <end position="163"/>
    </location>
</feature>
<name>A0A1C0YTH4_9BACL</name>
<dbReference type="CDD" id="cd04301">
    <property type="entry name" value="NAT_SF"/>
    <property type="match status" value="1"/>
</dbReference>
<reference evidence="4 5" key="1">
    <citation type="submission" date="2016-07" db="EMBL/GenBank/DDBJ databases">
        <title>Caryophanon latum genome sequencing.</title>
        <authorList>
            <person name="Verma A."/>
            <person name="Pal Y."/>
            <person name="Krishnamurthi S."/>
        </authorList>
    </citation>
    <scope>NUCLEOTIDE SEQUENCE [LARGE SCALE GENOMIC DNA]</scope>
    <source>
        <strain evidence="4 5">DSM 14151</strain>
    </source>
</reference>
<dbReference type="AlphaFoldDB" id="A0A1C0YTH4"/>
<keyword evidence="2" id="KW-0012">Acyltransferase</keyword>
<dbReference type="RefSeq" id="WP_066464711.1">
    <property type="nucleotide sequence ID" value="NZ_MATO01000037.1"/>
</dbReference>
<evidence type="ECO:0000313" key="4">
    <source>
        <dbReference type="EMBL" id="OCS90460.1"/>
    </source>
</evidence>
<organism evidence="4 5">
    <name type="scientific">Caryophanon latum</name>
    <dbReference type="NCBI Taxonomy" id="33977"/>
    <lineage>
        <taxon>Bacteria</taxon>
        <taxon>Bacillati</taxon>
        <taxon>Bacillota</taxon>
        <taxon>Bacilli</taxon>
        <taxon>Bacillales</taxon>
        <taxon>Caryophanaceae</taxon>
        <taxon>Caryophanon</taxon>
    </lineage>
</organism>
<dbReference type="InterPro" id="IPR000182">
    <property type="entry name" value="GNAT_dom"/>
</dbReference>
<keyword evidence="5" id="KW-1185">Reference proteome</keyword>
<evidence type="ECO:0000313" key="5">
    <source>
        <dbReference type="Proteomes" id="UP000093482"/>
    </source>
</evidence>
<dbReference type="Pfam" id="PF00583">
    <property type="entry name" value="Acetyltransf_1"/>
    <property type="match status" value="1"/>
</dbReference>
<proteinExistence type="predicted"/>
<dbReference type="EMBL" id="MATO01000037">
    <property type="protein sequence ID" value="OCS90460.1"/>
    <property type="molecule type" value="Genomic_DNA"/>
</dbReference>
<comment type="caution">
    <text evidence="4">The sequence shown here is derived from an EMBL/GenBank/DDBJ whole genome shotgun (WGS) entry which is preliminary data.</text>
</comment>
<gene>
    <name evidence="4" type="ORF">A6K76_11380</name>
</gene>
<sequence length="163" mass="19018">MIRPVEMKDAEPLLVLLKEVDQSNVMRYSPGERKMTIDMQFALIEETIQQSRRAIFVYEQQGELMGYCMCQAEPYARTKHIGEIVIGVSEKVRQQHVAKRLMETAEAWAKEVGIHRLQCAVFERNEAARQFLQTSGFLEEGKRVDALYVDGRYYDEISYYKLI</sequence>
<dbReference type="PANTHER" id="PTHR43877:SF2">
    <property type="entry name" value="AMINOALKYLPHOSPHONATE N-ACETYLTRANSFERASE-RELATED"/>
    <property type="match status" value="1"/>
</dbReference>
<accession>A0A1C0YTH4</accession>
<dbReference type="PROSITE" id="PS51186">
    <property type="entry name" value="GNAT"/>
    <property type="match status" value="1"/>
</dbReference>
<dbReference type="SUPFAM" id="SSF55729">
    <property type="entry name" value="Acyl-CoA N-acyltransferases (Nat)"/>
    <property type="match status" value="1"/>
</dbReference>
<dbReference type="OrthoDB" id="9773249at2"/>
<dbReference type="PANTHER" id="PTHR43877">
    <property type="entry name" value="AMINOALKYLPHOSPHONATE N-ACETYLTRANSFERASE-RELATED-RELATED"/>
    <property type="match status" value="1"/>
</dbReference>
<dbReference type="InterPro" id="IPR016181">
    <property type="entry name" value="Acyl_CoA_acyltransferase"/>
</dbReference>
<evidence type="ECO:0000256" key="2">
    <source>
        <dbReference type="ARBA" id="ARBA00023315"/>
    </source>
</evidence>
<evidence type="ECO:0000259" key="3">
    <source>
        <dbReference type="PROSITE" id="PS51186"/>
    </source>
</evidence>
<dbReference type="InterPro" id="IPR050832">
    <property type="entry name" value="Bact_Acetyltransf"/>
</dbReference>
<dbReference type="GO" id="GO:0016747">
    <property type="term" value="F:acyltransferase activity, transferring groups other than amino-acyl groups"/>
    <property type="evidence" value="ECO:0007669"/>
    <property type="project" value="InterPro"/>
</dbReference>
<keyword evidence="1" id="KW-0808">Transferase</keyword>